<name>X1GTR1_9ZZZZ</name>
<dbReference type="AlphaFoldDB" id="X1GTR1"/>
<feature type="non-terminal residue" evidence="1">
    <location>
        <position position="61"/>
    </location>
</feature>
<accession>X1GTR1</accession>
<dbReference type="EMBL" id="BARU01017489">
    <property type="protein sequence ID" value="GAH60542.1"/>
    <property type="molecule type" value="Genomic_DNA"/>
</dbReference>
<comment type="caution">
    <text evidence="1">The sequence shown here is derived from an EMBL/GenBank/DDBJ whole genome shotgun (WGS) entry which is preliminary data.</text>
</comment>
<sequence>MSEIKINWKGHVKKYQNAMNELNLDFCVLTRVKSITYLTGAFVPWRSAIFLPKEGAGEPIL</sequence>
<reference evidence="1" key="1">
    <citation type="journal article" date="2014" name="Front. Microbiol.">
        <title>High frequency of phylogenetically diverse reductive dehalogenase-homologous genes in deep subseafloor sedimentary metagenomes.</title>
        <authorList>
            <person name="Kawai M."/>
            <person name="Futagami T."/>
            <person name="Toyoda A."/>
            <person name="Takaki Y."/>
            <person name="Nishi S."/>
            <person name="Hori S."/>
            <person name="Arai W."/>
            <person name="Tsubouchi T."/>
            <person name="Morono Y."/>
            <person name="Uchiyama I."/>
            <person name="Ito T."/>
            <person name="Fujiyama A."/>
            <person name="Inagaki F."/>
            <person name="Takami H."/>
        </authorList>
    </citation>
    <scope>NUCLEOTIDE SEQUENCE</scope>
    <source>
        <strain evidence="1">Expedition CK06-06</strain>
    </source>
</reference>
<proteinExistence type="predicted"/>
<dbReference type="InterPro" id="IPR029149">
    <property type="entry name" value="Creatin/AminoP/Spt16_N"/>
</dbReference>
<dbReference type="SUPFAM" id="SSF53092">
    <property type="entry name" value="Creatinase/prolidase N-terminal domain"/>
    <property type="match status" value="1"/>
</dbReference>
<evidence type="ECO:0008006" key="2">
    <source>
        <dbReference type="Google" id="ProtNLM"/>
    </source>
</evidence>
<protein>
    <recommendedName>
        <fullName evidence="2">Creatinase N-terminal domain-containing protein</fullName>
    </recommendedName>
</protein>
<gene>
    <name evidence="1" type="ORF">S03H2_29006</name>
</gene>
<evidence type="ECO:0000313" key="1">
    <source>
        <dbReference type="EMBL" id="GAH60542.1"/>
    </source>
</evidence>
<dbReference type="Gene3D" id="3.40.350.10">
    <property type="entry name" value="Creatinase/prolidase N-terminal domain"/>
    <property type="match status" value="1"/>
</dbReference>
<organism evidence="1">
    <name type="scientific">marine sediment metagenome</name>
    <dbReference type="NCBI Taxonomy" id="412755"/>
    <lineage>
        <taxon>unclassified sequences</taxon>
        <taxon>metagenomes</taxon>
        <taxon>ecological metagenomes</taxon>
    </lineage>
</organism>